<dbReference type="KEGG" id="rjg:CCGE525_19100"/>
<feature type="domain" description="Double zinc ribbon" evidence="3">
    <location>
        <begin position="25"/>
        <end position="72"/>
    </location>
</feature>
<sequence>MGMMGREITASMLRTGLIKPWLALADLIYPPACAGCGVSTGAHRSLCPACWSGIRFIERPFCEVLGSPFSHDLGTGILSAEAIADPPVFDRLRSAAIHDGVVRDLVLGLKYRDRTDLAPMMAGWMLRASDGTIAACDAIIPVPLHRARLFSRKYNQAAELARHLARLSGKPMLAATLLRTKRTSQQVGLGARARQDNVRGAFAIAEGRAGDVFGRRVVLIDDVYTTGATVAAATRVLKKAGATDVTVLTFARAVGDLI</sequence>
<gene>
    <name evidence="4" type="ORF">CCGE525_19100</name>
</gene>
<dbReference type="Pfam" id="PF00156">
    <property type="entry name" value="Pribosyltran"/>
    <property type="match status" value="1"/>
</dbReference>
<evidence type="ECO:0000259" key="3">
    <source>
        <dbReference type="Pfam" id="PF18912"/>
    </source>
</evidence>
<evidence type="ECO:0000256" key="1">
    <source>
        <dbReference type="ARBA" id="ARBA00008007"/>
    </source>
</evidence>
<organism evidence="4 5">
    <name type="scientific">Rhizobium jaguaris</name>
    <dbReference type="NCBI Taxonomy" id="1312183"/>
    <lineage>
        <taxon>Bacteria</taxon>
        <taxon>Pseudomonadati</taxon>
        <taxon>Pseudomonadota</taxon>
        <taxon>Alphaproteobacteria</taxon>
        <taxon>Hyphomicrobiales</taxon>
        <taxon>Rhizobiaceae</taxon>
        <taxon>Rhizobium/Agrobacterium group</taxon>
        <taxon>Rhizobium</taxon>
    </lineage>
</organism>
<proteinExistence type="inferred from homology"/>
<dbReference type="Gene3D" id="3.40.50.2020">
    <property type="match status" value="1"/>
</dbReference>
<dbReference type="AlphaFoldDB" id="A0A387FYG1"/>
<evidence type="ECO:0000259" key="2">
    <source>
        <dbReference type="Pfam" id="PF00156"/>
    </source>
</evidence>
<dbReference type="Proteomes" id="UP000282195">
    <property type="component" value="Chromosome"/>
</dbReference>
<accession>A0A387FYG1</accession>
<reference evidence="4 5" key="1">
    <citation type="submission" date="2018-10" db="EMBL/GenBank/DDBJ databases">
        <title>Rhizobium etli, R. leguminosarum and a new Rhizobium genospecies from Phaseolus dumosus.</title>
        <authorList>
            <person name="Ramirez-Puebla S.T."/>
            <person name="Rogel-Hernandez M.A."/>
            <person name="Guerrero G."/>
            <person name="Ormeno-Orrillo E."/>
            <person name="Martinez-Romero J.C."/>
            <person name="Negrete-Yankelevich S."/>
            <person name="Martinez-Romero E."/>
        </authorList>
    </citation>
    <scope>NUCLEOTIDE SEQUENCE [LARGE SCALE GENOMIC DNA]</scope>
    <source>
        <strain evidence="4 5">CCGE525</strain>
    </source>
</reference>
<dbReference type="PANTHER" id="PTHR47505:SF1">
    <property type="entry name" value="DNA UTILIZATION PROTEIN YHGH"/>
    <property type="match status" value="1"/>
</dbReference>
<dbReference type="Pfam" id="PF18912">
    <property type="entry name" value="DZR_2"/>
    <property type="match status" value="1"/>
</dbReference>
<evidence type="ECO:0000313" key="5">
    <source>
        <dbReference type="Proteomes" id="UP000282195"/>
    </source>
</evidence>
<dbReference type="InterPro" id="IPR000836">
    <property type="entry name" value="PRTase_dom"/>
</dbReference>
<dbReference type="RefSeq" id="WP_120705655.1">
    <property type="nucleotide sequence ID" value="NZ_CP032694.1"/>
</dbReference>
<evidence type="ECO:0000313" key="4">
    <source>
        <dbReference type="EMBL" id="AYG60682.1"/>
    </source>
</evidence>
<dbReference type="InterPro" id="IPR051910">
    <property type="entry name" value="ComF/GntX_DNA_util-trans"/>
</dbReference>
<dbReference type="EMBL" id="CP032694">
    <property type="protein sequence ID" value="AYG60682.1"/>
    <property type="molecule type" value="Genomic_DNA"/>
</dbReference>
<dbReference type="SUPFAM" id="SSF53271">
    <property type="entry name" value="PRTase-like"/>
    <property type="match status" value="1"/>
</dbReference>
<protein>
    <submittedName>
        <fullName evidence="4">ComF family protein</fullName>
    </submittedName>
</protein>
<comment type="similarity">
    <text evidence="1">Belongs to the ComF/GntX family.</text>
</comment>
<name>A0A387FYG1_9HYPH</name>
<dbReference type="InterPro" id="IPR029057">
    <property type="entry name" value="PRTase-like"/>
</dbReference>
<dbReference type="OrthoDB" id="9779910at2"/>
<keyword evidence="5" id="KW-1185">Reference proteome</keyword>
<dbReference type="PANTHER" id="PTHR47505">
    <property type="entry name" value="DNA UTILIZATION PROTEIN YHGH"/>
    <property type="match status" value="1"/>
</dbReference>
<feature type="domain" description="Phosphoribosyltransferase" evidence="2">
    <location>
        <begin position="192"/>
        <end position="251"/>
    </location>
</feature>
<dbReference type="InterPro" id="IPR044005">
    <property type="entry name" value="DZR_2"/>
</dbReference>